<dbReference type="GO" id="GO:0003677">
    <property type="term" value="F:DNA binding"/>
    <property type="evidence" value="ECO:0007669"/>
    <property type="project" value="InterPro"/>
</dbReference>
<dbReference type="SUPFAM" id="SSF52540">
    <property type="entry name" value="P-loop containing nucleoside triphosphate hydrolases"/>
    <property type="match status" value="1"/>
</dbReference>
<dbReference type="PANTHER" id="PTHR42926:SF1">
    <property type="entry name" value="CIRCADIAN CLOCK OSCILLATOR PROTEIN KAIC 1"/>
    <property type="match status" value="1"/>
</dbReference>
<gene>
    <name evidence="2" type="ORF">AVDCRST_MAG93-3351</name>
</gene>
<dbReference type="Pfam" id="PF06745">
    <property type="entry name" value="ATPase"/>
    <property type="match status" value="1"/>
</dbReference>
<protein>
    <recommendedName>
        <fullName evidence="1">RecA family profile 1 domain-containing protein</fullName>
    </recommendedName>
</protein>
<dbReference type="GO" id="GO:0140664">
    <property type="term" value="F:ATP-dependent DNA damage sensor activity"/>
    <property type="evidence" value="ECO:0007669"/>
    <property type="project" value="InterPro"/>
</dbReference>
<dbReference type="InterPro" id="IPR014774">
    <property type="entry name" value="KaiC-like_dom"/>
</dbReference>
<feature type="non-terminal residue" evidence="2">
    <location>
        <position position="94"/>
    </location>
</feature>
<reference evidence="2" key="1">
    <citation type="submission" date="2020-02" db="EMBL/GenBank/DDBJ databases">
        <authorList>
            <person name="Meier V. D."/>
        </authorList>
    </citation>
    <scope>NUCLEOTIDE SEQUENCE</scope>
    <source>
        <strain evidence="2">AVDCRST_MAG93</strain>
    </source>
</reference>
<dbReference type="InterPro" id="IPR051347">
    <property type="entry name" value="Circadian_clock_KaiC-rel"/>
</dbReference>
<dbReference type="GO" id="GO:0006281">
    <property type="term" value="P:DNA repair"/>
    <property type="evidence" value="ECO:0007669"/>
    <property type="project" value="InterPro"/>
</dbReference>
<dbReference type="EMBL" id="CADCTR010001145">
    <property type="protein sequence ID" value="CAA9283478.1"/>
    <property type="molecule type" value="Genomic_DNA"/>
</dbReference>
<accession>A0A6J4JNN0</accession>
<proteinExistence type="predicted"/>
<evidence type="ECO:0000259" key="1">
    <source>
        <dbReference type="PROSITE" id="PS50162"/>
    </source>
</evidence>
<dbReference type="PROSITE" id="PS50162">
    <property type="entry name" value="RECA_2"/>
    <property type="match status" value="1"/>
</dbReference>
<organism evidence="2">
    <name type="scientific">uncultured Chloroflexia bacterium</name>
    <dbReference type="NCBI Taxonomy" id="1672391"/>
    <lineage>
        <taxon>Bacteria</taxon>
        <taxon>Bacillati</taxon>
        <taxon>Chloroflexota</taxon>
        <taxon>Chloroflexia</taxon>
        <taxon>environmental samples</taxon>
    </lineage>
</organism>
<dbReference type="AlphaFoldDB" id="A0A6J4JNN0"/>
<dbReference type="PANTHER" id="PTHR42926">
    <property type="match status" value="1"/>
</dbReference>
<evidence type="ECO:0000313" key="2">
    <source>
        <dbReference type="EMBL" id="CAA9283478.1"/>
    </source>
</evidence>
<name>A0A6J4JNN0_9CHLR</name>
<dbReference type="InterPro" id="IPR020588">
    <property type="entry name" value="RecA_ATP-bd"/>
</dbReference>
<feature type="domain" description="RecA family profile 1" evidence="1">
    <location>
        <begin position="25"/>
        <end position="94"/>
    </location>
</feature>
<dbReference type="GO" id="GO:0005524">
    <property type="term" value="F:ATP binding"/>
    <property type="evidence" value="ECO:0007669"/>
    <property type="project" value="InterPro"/>
</dbReference>
<dbReference type="InterPro" id="IPR027417">
    <property type="entry name" value="P-loop_NTPase"/>
</dbReference>
<sequence>MEEDTVGPGTASHASEQNMMTDIRLQPTLTTGTAALDRVLGGGLPRDSLHILTGLPGAGKTIMAQQLSFAAAESGLRVVYFTNVSESHAKLIAH</sequence>
<dbReference type="Gene3D" id="3.40.50.300">
    <property type="entry name" value="P-loop containing nucleotide triphosphate hydrolases"/>
    <property type="match status" value="1"/>
</dbReference>